<evidence type="ECO:0000256" key="1">
    <source>
        <dbReference type="SAM" id="MobiDB-lite"/>
    </source>
</evidence>
<accession>A0A0F4GFI2</accession>
<name>A0A0F4GFI2_9PEZI</name>
<comment type="caution">
    <text evidence="2">The sequence shown here is derived from an EMBL/GenBank/DDBJ whole genome shotgun (WGS) entry which is preliminary data.</text>
</comment>
<gene>
    <name evidence="2" type="ORF">TI39_contig1053g00004</name>
</gene>
<feature type="region of interest" description="Disordered" evidence="1">
    <location>
        <begin position="122"/>
        <end position="189"/>
    </location>
</feature>
<feature type="compositionally biased region" description="Basic residues" evidence="1">
    <location>
        <begin position="165"/>
        <end position="174"/>
    </location>
</feature>
<sequence length="218" mass="24634">MGKMGCTSKTLPASEPWRRRSRKPFVCRPIWWRRKRVDDLQQVANTHATETFHAGCAEKDVLQARLAKVEQALMTMDQAIPSLDGRGNNPQLDQHALRAKLAEMIEANTAMIDGPSFLFYSRGSASSEPEDEGGRKRESELLSSDNERDSPLQTAQKDALAGMKKGIKHTRRLQARVASGDRPTRQTAPQQRELALIKGNMKKFEISLPELIRLKTRW</sequence>
<dbReference type="Proteomes" id="UP000033647">
    <property type="component" value="Unassembled WGS sequence"/>
</dbReference>
<organism evidence="2 3">
    <name type="scientific">Zymoseptoria brevis</name>
    <dbReference type="NCBI Taxonomy" id="1047168"/>
    <lineage>
        <taxon>Eukaryota</taxon>
        <taxon>Fungi</taxon>
        <taxon>Dikarya</taxon>
        <taxon>Ascomycota</taxon>
        <taxon>Pezizomycotina</taxon>
        <taxon>Dothideomycetes</taxon>
        <taxon>Dothideomycetidae</taxon>
        <taxon>Mycosphaerellales</taxon>
        <taxon>Mycosphaerellaceae</taxon>
        <taxon>Zymoseptoria</taxon>
    </lineage>
</organism>
<proteinExistence type="predicted"/>
<feature type="compositionally biased region" description="Basic and acidic residues" evidence="1">
    <location>
        <begin position="132"/>
        <end position="150"/>
    </location>
</feature>
<dbReference type="OrthoDB" id="10556050at2759"/>
<dbReference type="AlphaFoldDB" id="A0A0F4GFI2"/>
<dbReference type="EMBL" id="LAFY01001044">
    <property type="protein sequence ID" value="KJX95742.1"/>
    <property type="molecule type" value="Genomic_DNA"/>
</dbReference>
<evidence type="ECO:0000313" key="2">
    <source>
        <dbReference type="EMBL" id="KJX95742.1"/>
    </source>
</evidence>
<keyword evidence="3" id="KW-1185">Reference proteome</keyword>
<reference evidence="2 3" key="1">
    <citation type="submission" date="2015-03" db="EMBL/GenBank/DDBJ databases">
        <title>RNA-seq based gene annotation and comparative genomics of four Zymoseptoria species reveal species-specific pathogenicity related genes and transposable element activity.</title>
        <authorList>
            <person name="Grandaubert J."/>
            <person name="Bhattacharyya A."/>
            <person name="Stukenbrock E.H."/>
        </authorList>
    </citation>
    <scope>NUCLEOTIDE SEQUENCE [LARGE SCALE GENOMIC DNA]</scope>
    <source>
        <strain evidence="2 3">Zb18110</strain>
    </source>
</reference>
<protein>
    <submittedName>
        <fullName evidence="2">Uncharacterized protein</fullName>
    </submittedName>
</protein>
<evidence type="ECO:0000313" key="3">
    <source>
        <dbReference type="Proteomes" id="UP000033647"/>
    </source>
</evidence>